<evidence type="ECO:0000256" key="1">
    <source>
        <dbReference type="ARBA" id="ARBA00023015"/>
    </source>
</evidence>
<name>A0A4Q7M4Q5_9MICO</name>
<dbReference type="Gene3D" id="1.10.10.10">
    <property type="entry name" value="Winged helix-like DNA-binding domain superfamily/Winged helix DNA-binding domain"/>
    <property type="match status" value="1"/>
</dbReference>
<dbReference type="InterPro" id="IPR028082">
    <property type="entry name" value="Peripla_BP_I"/>
</dbReference>
<dbReference type="AlphaFoldDB" id="A0A4Q7M4Q5"/>
<evidence type="ECO:0000256" key="3">
    <source>
        <dbReference type="ARBA" id="ARBA00023163"/>
    </source>
</evidence>
<dbReference type="SUPFAM" id="SSF46785">
    <property type="entry name" value="Winged helix' DNA-binding domain"/>
    <property type="match status" value="1"/>
</dbReference>
<protein>
    <submittedName>
        <fullName evidence="5">GntR family transcriptional regulator</fullName>
    </submittedName>
</protein>
<dbReference type="InterPro" id="IPR018356">
    <property type="entry name" value="Tscrpt_reg_HTH_DeoR_CS"/>
</dbReference>
<sequence length="363" mass="39237">MVAEGRQDAILRELELHGSLIVTRFAERHSVSPMTVRRDLLRLEKEGLLVRVHGGAISLGVAAERSRTPDRPTSGRRVVATIGMIAPSATYYFPAVIRGAEQSARENNVRLVLGTTNYSPSEEVRQAERLLGGGVDGLLITPSAAIEEGSPLHRVLLAAKVPVVVVERSISELQFAKSPIESVRTDHAHGADIAVQHLHDLGHRRVVLAARESPTAPWLKDGWSRAVSRMGGRVEGEYLSLPNPPVGTTEAVEALARLVERCVEDDVHAVIVHTDADAVTFADLAAERGLSVPDDVSVVAYDDEIASLARVPLTAIAPPKWELGHRAARMCFDRIRATSASTVVRMTLLPTLVPRESTGPARP</sequence>
<dbReference type="InterPro" id="IPR036388">
    <property type="entry name" value="WH-like_DNA-bd_sf"/>
</dbReference>
<dbReference type="SUPFAM" id="SSF53822">
    <property type="entry name" value="Periplasmic binding protein-like I"/>
    <property type="match status" value="1"/>
</dbReference>
<evidence type="ECO:0000259" key="4">
    <source>
        <dbReference type="PROSITE" id="PS51000"/>
    </source>
</evidence>
<reference evidence="5 6" key="1">
    <citation type="submission" date="2019-02" db="EMBL/GenBank/DDBJ databases">
        <title>Sequencing the genomes of 1000 actinobacteria strains.</title>
        <authorList>
            <person name="Klenk H.-P."/>
        </authorList>
    </citation>
    <scope>NUCLEOTIDE SEQUENCE [LARGE SCALE GENOMIC DNA]</scope>
    <source>
        <strain evidence="5 6">DSM 16932</strain>
    </source>
</reference>
<dbReference type="InterPro" id="IPR036390">
    <property type="entry name" value="WH_DNA-bd_sf"/>
</dbReference>
<dbReference type="Proteomes" id="UP000293852">
    <property type="component" value="Unassembled WGS sequence"/>
</dbReference>
<dbReference type="InterPro" id="IPR046335">
    <property type="entry name" value="LacI/GalR-like_sensor"/>
</dbReference>
<keyword evidence="1" id="KW-0805">Transcription regulation</keyword>
<dbReference type="PRINTS" id="PR00037">
    <property type="entry name" value="HTHLACR"/>
</dbReference>
<dbReference type="Gene3D" id="3.40.50.2300">
    <property type="match status" value="2"/>
</dbReference>
<dbReference type="PANTHER" id="PTHR30146">
    <property type="entry name" value="LACI-RELATED TRANSCRIPTIONAL REPRESSOR"/>
    <property type="match status" value="1"/>
</dbReference>
<dbReference type="EMBL" id="SGWX01000001">
    <property type="protein sequence ID" value="RZS61612.1"/>
    <property type="molecule type" value="Genomic_DNA"/>
</dbReference>
<feature type="domain" description="HTH deoR-type" evidence="4">
    <location>
        <begin position="3"/>
        <end position="58"/>
    </location>
</feature>
<keyword evidence="3" id="KW-0804">Transcription</keyword>
<dbReference type="PROSITE" id="PS00894">
    <property type="entry name" value="HTH_DEOR_1"/>
    <property type="match status" value="1"/>
</dbReference>
<dbReference type="PROSITE" id="PS51000">
    <property type="entry name" value="HTH_DEOR_2"/>
    <property type="match status" value="1"/>
</dbReference>
<dbReference type="GO" id="GO:0003700">
    <property type="term" value="F:DNA-binding transcription factor activity"/>
    <property type="evidence" value="ECO:0007669"/>
    <property type="project" value="InterPro"/>
</dbReference>
<comment type="caution">
    <text evidence="5">The sequence shown here is derived from an EMBL/GenBank/DDBJ whole genome shotgun (WGS) entry which is preliminary data.</text>
</comment>
<dbReference type="Pfam" id="PF13377">
    <property type="entry name" value="Peripla_BP_3"/>
    <property type="match status" value="1"/>
</dbReference>
<evidence type="ECO:0000256" key="2">
    <source>
        <dbReference type="ARBA" id="ARBA00023125"/>
    </source>
</evidence>
<evidence type="ECO:0000313" key="5">
    <source>
        <dbReference type="EMBL" id="RZS61612.1"/>
    </source>
</evidence>
<organism evidence="5 6">
    <name type="scientific">Xylanimonas ulmi</name>
    <dbReference type="NCBI Taxonomy" id="228973"/>
    <lineage>
        <taxon>Bacteria</taxon>
        <taxon>Bacillati</taxon>
        <taxon>Actinomycetota</taxon>
        <taxon>Actinomycetes</taxon>
        <taxon>Micrococcales</taxon>
        <taxon>Promicromonosporaceae</taxon>
        <taxon>Xylanimonas</taxon>
    </lineage>
</organism>
<dbReference type="SMART" id="SM00420">
    <property type="entry name" value="HTH_DEOR"/>
    <property type="match status" value="1"/>
</dbReference>
<dbReference type="InterPro" id="IPR001034">
    <property type="entry name" value="DeoR_HTH"/>
</dbReference>
<dbReference type="GO" id="GO:0000976">
    <property type="term" value="F:transcription cis-regulatory region binding"/>
    <property type="evidence" value="ECO:0007669"/>
    <property type="project" value="TreeGrafter"/>
</dbReference>
<accession>A0A4Q7M4Q5</accession>
<dbReference type="Pfam" id="PF08220">
    <property type="entry name" value="HTH_DeoR"/>
    <property type="match status" value="1"/>
</dbReference>
<keyword evidence="6" id="KW-1185">Reference proteome</keyword>
<proteinExistence type="predicted"/>
<dbReference type="RefSeq" id="WP_130414444.1">
    <property type="nucleotide sequence ID" value="NZ_SGWX01000001.1"/>
</dbReference>
<keyword evidence="2" id="KW-0238">DNA-binding</keyword>
<dbReference type="PANTHER" id="PTHR30146:SF155">
    <property type="entry name" value="ALANINE RACEMASE"/>
    <property type="match status" value="1"/>
</dbReference>
<gene>
    <name evidence="5" type="ORF">EV386_1921</name>
</gene>
<dbReference type="OrthoDB" id="3252280at2"/>
<evidence type="ECO:0000313" key="6">
    <source>
        <dbReference type="Proteomes" id="UP000293852"/>
    </source>
</evidence>